<accession>A0ABR3QVU3</accession>
<dbReference type="Proteomes" id="UP001521222">
    <property type="component" value="Unassembled WGS sequence"/>
</dbReference>
<dbReference type="Gene3D" id="3.40.50.1460">
    <property type="match status" value="1"/>
</dbReference>
<evidence type="ECO:0000313" key="4">
    <source>
        <dbReference type="Proteomes" id="UP001521222"/>
    </source>
</evidence>
<comment type="caution">
    <text evidence="3">The sequence shown here is derived from an EMBL/GenBank/DDBJ whole genome shotgun (WGS) entry which is preliminary data.</text>
</comment>
<feature type="region of interest" description="Disordered" evidence="1">
    <location>
        <begin position="36"/>
        <end position="58"/>
    </location>
</feature>
<protein>
    <recommendedName>
        <fullName evidence="2">Peptidase C14 caspase domain-containing protein</fullName>
    </recommendedName>
</protein>
<evidence type="ECO:0000256" key="1">
    <source>
        <dbReference type="SAM" id="MobiDB-lite"/>
    </source>
</evidence>
<dbReference type="EMBL" id="JAKIXB020000030">
    <property type="protein sequence ID" value="KAL1596024.1"/>
    <property type="molecule type" value="Genomic_DNA"/>
</dbReference>
<gene>
    <name evidence="3" type="ORF">SLS59_008013</name>
</gene>
<proteinExistence type="predicted"/>
<evidence type="ECO:0000259" key="2">
    <source>
        <dbReference type="Pfam" id="PF00656"/>
    </source>
</evidence>
<dbReference type="Pfam" id="PF00656">
    <property type="entry name" value="Peptidase_C14"/>
    <property type="match status" value="1"/>
</dbReference>
<organism evidence="3 4">
    <name type="scientific">Nothophoma quercina</name>
    <dbReference type="NCBI Taxonomy" id="749835"/>
    <lineage>
        <taxon>Eukaryota</taxon>
        <taxon>Fungi</taxon>
        <taxon>Dikarya</taxon>
        <taxon>Ascomycota</taxon>
        <taxon>Pezizomycotina</taxon>
        <taxon>Dothideomycetes</taxon>
        <taxon>Pleosporomycetidae</taxon>
        <taxon>Pleosporales</taxon>
        <taxon>Pleosporineae</taxon>
        <taxon>Didymellaceae</taxon>
        <taxon>Nothophoma</taxon>
    </lineage>
</organism>
<name>A0ABR3QVU3_9PLEO</name>
<sequence length="466" mass="52909">MDIDIPPQRANSLGNKIFHTHADFRVDSVEDVSQSARQSSSTGALLEAGSTISRTDDEKKRAAEMRMWWDEAMAKHTILSEGYSRVAVLIIKWADELDDLQTKKEAQELERVFRNRFRYETETVELNIIKGKKPQLQLNSRISSFAEEYDGPNNLLIIYYTGHGVYCDDEDYLQLTACMNPVEGKCFQKDAVANWDKAEQILKAEEVDADVLTILDTCYSSNIAKGAKQSIRKFELLSACPHDQTTSSPGDKSFTRVLIDKLKEFADEYREKPFSTVHLSSRINMDKRRHDTPSQLWPRLPNEQNILLAPMNPKEKEVPQRSHVQLEPRGYLTLRFALKEESLNQQQIEYLSKNLSKAFANKELIGLRKIDWLGIRPRKISPFERVALAAFAFTQWKKAVQRKKEETLGEAAGELDTNGNSPASSPTRKRSLDVDNGFPAAKRRTTGNPQPPPSPVSITSHGHEDS</sequence>
<reference evidence="3 4" key="1">
    <citation type="submission" date="2024-02" db="EMBL/GenBank/DDBJ databases">
        <title>De novo assembly and annotation of 12 fungi associated with fruit tree decline syndrome in Ontario, Canada.</title>
        <authorList>
            <person name="Sulman M."/>
            <person name="Ellouze W."/>
            <person name="Ilyukhin E."/>
        </authorList>
    </citation>
    <scope>NUCLEOTIDE SEQUENCE [LARGE SCALE GENOMIC DNA]</scope>
    <source>
        <strain evidence="3 4">M97-236</strain>
    </source>
</reference>
<feature type="region of interest" description="Disordered" evidence="1">
    <location>
        <begin position="409"/>
        <end position="466"/>
    </location>
</feature>
<feature type="compositionally biased region" description="Polar residues" evidence="1">
    <location>
        <begin position="417"/>
        <end position="426"/>
    </location>
</feature>
<evidence type="ECO:0000313" key="3">
    <source>
        <dbReference type="EMBL" id="KAL1596024.1"/>
    </source>
</evidence>
<feature type="domain" description="Peptidase C14 caspase" evidence="2">
    <location>
        <begin position="101"/>
        <end position="266"/>
    </location>
</feature>
<keyword evidence="4" id="KW-1185">Reference proteome</keyword>
<dbReference type="InterPro" id="IPR011600">
    <property type="entry name" value="Pept_C14_caspase"/>
</dbReference>